<organism evidence="1">
    <name type="scientific">uncultured Caudovirales phage</name>
    <dbReference type="NCBI Taxonomy" id="2100421"/>
    <lineage>
        <taxon>Viruses</taxon>
        <taxon>Duplodnaviria</taxon>
        <taxon>Heunggongvirae</taxon>
        <taxon>Uroviricota</taxon>
        <taxon>Caudoviricetes</taxon>
        <taxon>Peduoviridae</taxon>
        <taxon>Maltschvirus</taxon>
        <taxon>Maltschvirus maltsch</taxon>
    </lineage>
</organism>
<proteinExistence type="predicted"/>
<accession>A0A6J5KVT9</accession>
<reference evidence="1" key="1">
    <citation type="submission" date="2020-04" db="EMBL/GenBank/DDBJ databases">
        <authorList>
            <person name="Chiriac C."/>
            <person name="Salcher M."/>
            <person name="Ghai R."/>
            <person name="Kavagutti S V."/>
        </authorList>
    </citation>
    <scope>NUCLEOTIDE SEQUENCE</scope>
</reference>
<sequence length="75" mass="8470">MKPDLYYGSRVMFSQAWRDTYGITTGWMLFEQGTVLSLTPCGTATIAHVEFDNGCRMFIITSNLIVMGREQRIAA</sequence>
<evidence type="ECO:0000313" key="1">
    <source>
        <dbReference type="EMBL" id="CAB4125003.1"/>
    </source>
</evidence>
<gene>
    <name evidence="1" type="ORF">UFOVP63_49</name>
</gene>
<protein>
    <submittedName>
        <fullName evidence="1">Uncharacterized protein</fullName>
    </submittedName>
</protein>
<name>A0A6J5KVT9_9CAUD</name>
<dbReference type="EMBL" id="LR796183">
    <property type="protein sequence ID" value="CAB4125003.1"/>
    <property type="molecule type" value="Genomic_DNA"/>
</dbReference>